<reference evidence="2 3" key="1">
    <citation type="submission" date="2015-09" db="EMBL/GenBank/DDBJ databases">
        <title>Draft genome of the parasitic nematode Teladorsagia circumcincta isolate WARC Sus (inbred).</title>
        <authorList>
            <person name="Mitreva M."/>
        </authorList>
    </citation>
    <scope>NUCLEOTIDE SEQUENCE [LARGE SCALE GENOMIC DNA]</scope>
    <source>
        <strain evidence="2 3">S</strain>
    </source>
</reference>
<dbReference type="Pfam" id="PF00635">
    <property type="entry name" value="Motile_Sperm"/>
    <property type="match status" value="1"/>
</dbReference>
<evidence type="ECO:0000313" key="2">
    <source>
        <dbReference type="EMBL" id="PIO59379.1"/>
    </source>
</evidence>
<dbReference type="Gene3D" id="2.60.40.10">
    <property type="entry name" value="Immunoglobulins"/>
    <property type="match status" value="1"/>
</dbReference>
<organism evidence="2 3">
    <name type="scientific">Teladorsagia circumcincta</name>
    <name type="common">Brown stomach worm</name>
    <name type="synonym">Ostertagia circumcincta</name>
    <dbReference type="NCBI Taxonomy" id="45464"/>
    <lineage>
        <taxon>Eukaryota</taxon>
        <taxon>Metazoa</taxon>
        <taxon>Ecdysozoa</taxon>
        <taxon>Nematoda</taxon>
        <taxon>Chromadorea</taxon>
        <taxon>Rhabditida</taxon>
        <taxon>Rhabditina</taxon>
        <taxon>Rhabditomorpha</taxon>
        <taxon>Strongyloidea</taxon>
        <taxon>Trichostrongylidae</taxon>
        <taxon>Teladorsagia</taxon>
    </lineage>
</organism>
<accession>A0A2G9TN08</accession>
<dbReference type="SUPFAM" id="SSF49354">
    <property type="entry name" value="PapD-like"/>
    <property type="match status" value="1"/>
</dbReference>
<dbReference type="EMBL" id="KZ357999">
    <property type="protein sequence ID" value="PIO59379.1"/>
    <property type="molecule type" value="Genomic_DNA"/>
</dbReference>
<proteinExistence type="predicted"/>
<protein>
    <recommendedName>
        <fullName evidence="1">MSP domain-containing protein</fullName>
    </recommendedName>
</protein>
<evidence type="ECO:0000259" key="1">
    <source>
        <dbReference type="Pfam" id="PF00635"/>
    </source>
</evidence>
<dbReference type="InterPro" id="IPR008962">
    <property type="entry name" value="PapD-like_sf"/>
</dbReference>
<keyword evidence="3" id="KW-1185">Reference proteome</keyword>
<name>A0A2G9TN08_TELCI</name>
<feature type="domain" description="MSP" evidence="1">
    <location>
        <begin position="27"/>
        <end position="103"/>
    </location>
</feature>
<dbReference type="AlphaFoldDB" id="A0A2G9TN08"/>
<dbReference type="Proteomes" id="UP000230423">
    <property type="component" value="Unassembled WGS sequence"/>
</dbReference>
<dbReference type="InterPro" id="IPR000535">
    <property type="entry name" value="MSP_dom"/>
</dbReference>
<sequence>MLLLLAMGDVVFFEPRRTSVLVSPAGSKKKLANHSAMRVAYKFIFAPNSNFSAKPEQMYGFIPQWGKIDVELFRNKGRPADETMRVQFAAAPKGDDPKESFATGQPVGEYAGETVVRLVAIE</sequence>
<dbReference type="OrthoDB" id="5779314at2759"/>
<dbReference type="InterPro" id="IPR013783">
    <property type="entry name" value="Ig-like_fold"/>
</dbReference>
<evidence type="ECO:0000313" key="3">
    <source>
        <dbReference type="Proteomes" id="UP000230423"/>
    </source>
</evidence>
<gene>
    <name evidence="2" type="ORF">TELCIR_19160</name>
</gene>